<protein>
    <recommendedName>
        <fullName evidence="3">CCHC-type domain-containing protein</fullName>
    </recommendedName>
</protein>
<dbReference type="InterPro" id="IPR001878">
    <property type="entry name" value="Znf_CCHC"/>
</dbReference>
<feature type="domain" description="CCHC-type" evidence="3">
    <location>
        <begin position="221"/>
        <end position="235"/>
    </location>
</feature>
<dbReference type="Gene3D" id="4.10.60.10">
    <property type="entry name" value="Zinc finger, CCHC-type"/>
    <property type="match status" value="1"/>
</dbReference>
<reference evidence="4" key="1">
    <citation type="submission" date="2020-07" db="EMBL/GenBank/DDBJ databases">
        <authorList>
            <person name="Ferguson B K."/>
        </authorList>
    </citation>
    <scope>NUCLEOTIDE SEQUENCE</scope>
    <source>
        <strain evidence="4">L06</strain>
    </source>
</reference>
<dbReference type="SMART" id="SM00343">
    <property type="entry name" value="ZnF_C2HC"/>
    <property type="match status" value="1"/>
</dbReference>
<dbReference type="Pfam" id="PF00098">
    <property type="entry name" value="zf-CCHC"/>
    <property type="match status" value="1"/>
</dbReference>
<dbReference type="AlphaFoldDB" id="A0A6V7LW74"/>
<keyword evidence="1" id="KW-0862">Zinc</keyword>
<dbReference type="PROSITE" id="PS50158">
    <property type="entry name" value="ZF_CCHC"/>
    <property type="match status" value="1"/>
</dbReference>
<dbReference type="SUPFAM" id="SSF57756">
    <property type="entry name" value="Retrovirus zinc finger-like domains"/>
    <property type="match status" value="1"/>
</dbReference>
<name>A0A6V7LW74_9HYME</name>
<keyword evidence="1" id="KW-0863">Zinc-finger</keyword>
<feature type="region of interest" description="Disordered" evidence="2">
    <location>
        <begin position="191"/>
        <end position="216"/>
    </location>
</feature>
<dbReference type="PANTHER" id="PTHR47481">
    <property type="match status" value="1"/>
</dbReference>
<feature type="compositionally biased region" description="Basic and acidic residues" evidence="2">
    <location>
        <begin position="191"/>
        <end position="203"/>
    </location>
</feature>
<keyword evidence="1" id="KW-0479">Metal-binding</keyword>
<evidence type="ECO:0000256" key="1">
    <source>
        <dbReference type="PROSITE-ProRule" id="PRU00047"/>
    </source>
</evidence>
<feature type="compositionally biased region" description="Low complexity" evidence="2">
    <location>
        <begin position="242"/>
        <end position="257"/>
    </location>
</feature>
<dbReference type="GO" id="GO:0008270">
    <property type="term" value="F:zinc ion binding"/>
    <property type="evidence" value="ECO:0007669"/>
    <property type="project" value="UniProtKB-KW"/>
</dbReference>
<evidence type="ECO:0000259" key="3">
    <source>
        <dbReference type="PROSITE" id="PS50158"/>
    </source>
</evidence>
<evidence type="ECO:0000256" key="2">
    <source>
        <dbReference type="SAM" id="MobiDB-lite"/>
    </source>
</evidence>
<gene>
    <name evidence="4" type="ORF">BBRV_LOCUS115705</name>
</gene>
<feature type="compositionally biased region" description="Polar residues" evidence="2">
    <location>
        <begin position="204"/>
        <end position="216"/>
    </location>
</feature>
<dbReference type="GO" id="GO:0003676">
    <property type="term" value="F:nucleic acid binding"/>
    <property type="evidence" value="ECO:0007669"/>
    <property type="project" value="InterPro"/>
</dbReference>
<dbReference type="Pfam" id="PF14223">
    <property type="entry name" value="Retrotran_gag_2"/>
    <property type="match status" value="1"/>
</dbReference>
<dbReference type="EMBL" id="CADCXW020000344">
    <property type="protein sequence ID" value="CAD1579781.1"/>
    <property type="molecule type" value="Genomic_DNA"/>
</dbReference>
<organism evidence="4">
    <name type="scientific">Bracon brevicornis</name>
    <dbReference type="NCBI Taxonomy" id="1563983"/>
    <lineage>
        <taxon>Eukaryota</taxon>
        <taxon>Metazoa</taxon>
        <taxon>Ecdysozoa</taxon>
        <taxon>Arthropoda</taxon>
        <taxon>Hexapoda</taxon>
        <taxon>Insecta</taxon>
        <taxon>Pterygota</taxon>
        <taxon>Neoptera</taxon>
        <taxon>Endopterygota</taxon>
        <taxon>Hymenoptera</taxon>
        <taxon>Apocrita</taxon>
        <taxon>Ichneumonoidea</taxon>
        <taxon>Braconidae</taxon>
        <taxon>Braconinae</taxon>
        <taxon>Bracon</taxon>
    </lineage>
</organism>
<evidence type="ECO:0000313" key="4">
    <source>
        <dbReference type="EMBL" id="CAD1579781.1"/>
    </source>
</evidence>
<dbReference type="InterPro" id="IPR036875">
    <property type="entry name" value="Znf_CCHC_sf"/>
</dbReference>
<dbReference type="PANTHER" id="PTHR47481:SF7">
    <property type="entry name" value="CCHC-TYPE DOMAIN-CONTAINING PROTEIN"/>
    <property type="match status" value="1"/>
</dbReference>
<proteinExistence type="predicted"/>
<accession>A0A6V7LW74</accession>
<sequence length="335" mass="38535">MARSGSTNDIYIPIFDGADYSSWKTRLLLFLRYKQCREVAERGRITQGERLEGEASWEMNNVKAMNYIYSSISNRQLEYVKYLQSAHEIMRKFDEMYLKESTALQIVKRNHLESIKLEKCESVEKFFDEFEKAANELKSAGATLTDKEALGYMIKALPASYSHIGDFIDMVPVEERTIEFLKSKIQLKTLSEKPEKEKSEEQAKNSNAFNTQTSHNQKPTCYNCGKPGHIQRNCRGPRRGRGTYTNNNNRGRGNFRGNSRDYNNSGAGHSRGNYRGSVNSTSRHRTEHNDEYQSNVFIAEVNNIEVANSEIQGNNDILWILDSGCTLLERNYRIL</sequence>
<feature type="region of interest" description="Disordered" evidence="2">
    <location>
        <begin position="232"/>
        <end position="288"/>
    </location>
</feature>